<dbReference type="PROSITE" id="PS50977">
    <property type="entry name" value="HTH_TETR_2"/>
    <property type="match status" value="1"/>
</dbReference>
<dbReference type="EMBL" id="FQZB01000003">
    <property type="protein sequence ID" value="SHI36253.1"/>
    <property type="molecule type" value="Genomic_DNA"/>
</dbReference>
<evidence type="ECO:0000256" key="1">
    <source>
        <dbReference type="ARBA" id="ARBA00023125"/>
    </source>
</evidence>
<organism evidence="4 5">
    <name type="scientific">Clostridium cavendishii DSM 21758</name>
    <dbReference type="NCBI Taxonomy" id="1121302"/>
    <lineage>
        <taxon>Bacteria</taxon>
        <taxon>Bacillati</taxon>
        <taxon>Bacillota</taxon>
        <taxon>Clostridia</taxon>
        <taxon>Eubacteriales</taxon>
        <taxon>Clostridiaceae</taxon>
        <taxon>Clostridium</taxon>
    </lineage>
</organism>
<evidence type="ECO:0000256" key="2">
    <source>
        <dbReference type="PROSITE-ProRule" id="PRU00335"/>
    </source>
</evidence>
<dbReference type="OrthoDB" id="9808476at2"/>
<gene>
    <name evidence="4" type="ORF">SAMN02745163_00092</name>
</gene>
<dbReference type="PRINTS" id="PR00455">
    <property type="entry name" value="HTHTETR"/>
</dbReference>
<sequence>MEREIRKPKQKRALEKIDRILDAAYKLFNEQGYFNTTTADIAKEANVATGSLYAYFIDKRDIYIKLTQKISEEITENTLSVWSNIGDFNEDTNLLEVFKLILSTIEDYHKFSKLFHDEIYALIATDDEIKRIHDEQERKTFEKIKESVTQRGISFANEKELDIFVHYSHFITEDICHGFKYYNKNPEDKELYIKSAVNMLYALLKNASFKKL</sequence>
<proteinExistence type="predicted"/>
<dbReference type="PROSITE" id="PS01081">
    <property type="entry name" value="HTH_TETR_1"/>
    <property type="match status" value="1"/>
</dbReference>
<dbReference type="PANTHER" id="PTHR43479">
    <property type="entry name" value="ACREF/ENVCD OPERON REPRESSOR-RELATED"/>
    <property type="match status" value="1"/>
</dbReference>
<dbReference type="PANTHER" id="PTHR43479:SF11">
    <property type="entry name" value="ACREF_ENVCD OPERON REPRESSOR-RELATED"/>
    <property type="match status" value="1"/>
</dbReference>
<keyword evidence="5" id="KW-1185">Reference proteome</keyword>
<dbReference type="SUPFAM" id="SSF46689">
    <property type="entry name" value="Homeodomain-like"/>
    <property type="match status" value="1"/>
</dbReference>
<keyword evidence="1 2" id="KW-0238">DNA-binding</keyword>
<dbReference type="InterPro" id="IPR023772">
    <property type="entry name" value="DNA-bd_HTH_TetR-type_CS"/>
</dbReference>
<feature type="DNA-binding region" description="H-T-H motif" evidence="2">
    <location>
        <begin position="37"/>
        <end position="56"/>
    </location>
</feature>
<evidence type="ECO:0000313" key="5">
    <source>
        <dbReference type="Proteomes" id="UP000184310"/>
    </source>
</evidence>
<name>A0A1M6AJ69_9CLOT</name>
<dbReference type="Proteomes" id="UP000184310">
    <property type="component" value="Unassembled WGS sequence"/>
</dbReference>
<dbReference type="AlphaFoldDB" id="A0A1M6AJ69"/>
<dbReference type="Gene3D" id="1.10.10.60">
    <property type="entry name" value="Homeodomain-like"/>
    <property type="match status" value="1"/>
</dbReference>
<dbReference type="InterPro" id="IPR050624">
    <property type="entry name" value="HTH-type_Tx_Regulator"/>
</dbReference>
<dbReference type="RefSeq" id="WP_072984190.1">
    <property type="nucleotide sequence ID" value="NZ_FQZB01000003.1"/>
</dbReference>
<reference evidence="4 5" key="1">
    <citation type="submission" date="2016-11" db="EMBL/GenBank/DDBJ databases">
        <authorList>
            <person name="Jaros S."/>
            <person name="Januszkiewicz K."/>
            <person name="Wedrychowicz H."/>
        </authorList>
    </citation>
    <scope>NUCLEOTIDE SEQUENCE [LARGE SCALE GENOMIC DNA]</scope>
    <source>
        <strain evidence="4 5">DSM 21758</strain>
    </source>
</reference>
<dbReference type="Pfam" id="PF00440">
    <property type="entry name" value="TetR_N"/>
    <property type="match status" value="1"/>
</dbReference>
<evidence type="ECO:0000259" key="3">
    <source>
        <dbReference type="PROSITE" id="PS50977"/>
    </source>
</evidence>
<dbReference type="InterPro" id="IPR001647">
    <property type="entry name" value="HTH_TetR"/>
</dbReference>
<dbReference type="STRING" id="1121302.SAMN02745163_00092"/>
<dbReference type="Gene3D" id="1.10.357.10">
    <property type="entry name" value="Tetracycline Repressor, domain 2"/>
    <property type="match status" value="1"/>
</dbReference>
<dbReference type="InterPro" id="IPR009057">
    <property type="entry name" value="Homeodomain-like_sf"/>
</dbReference>
<accession>A0A1M6AJ69</accession>
<feature type="domain" description="HTH tetR-type" evidence="3">
    <location>
        <begin position="14"/>
        <end position="74"/>
    </location>
</feature>
<dbReference type="GO" id="GO:0003677">
    <property type="term" value="F:DNA binding"/>
    <property type="evidence" value="ECO:0007669"/>
    <property type="project" value="UniProtKB-UniRule"/>
</dbReference>
<protein>
    <submittedName>
        <fullName evidence="4">Transcriptional regulator, TetR family</fullName>
    </submittedName>
</protein>
<evidence type="ECO:0000313" key="4">
    <source>
        <dbReference type="EMBL" id="SHI36253.1"/>
    </source>
</evidence>